<comment type="caution">
    <text evidence="1">The sequence shown here is derived from an EMBL/GenBank/DDBJ whole genome shotgun (WGS) entry which is preliminary data.</text>
</comment>
<gene>
    <name evidence="1" type="ORF">BSTOLATCC_MIC63376</name>
</gene>
<dbReference type="EMBL" id="CAJZBQ010000061">
    <property type="protein sequence ID" value="CAG9335168.1"/>
    <property type="molecule type" value="Genomic_DNA"/>
</dbReference>
<evidence type="ECO:0000313" key="1">
    <source>
        <dbReference type="EMBL" id="CAG9335168.1"/>
    </source>
</evidence>
<reference evidence="1" key="1">
    <citation type="submission" date="2021-09" db="EMBL/GenBank/DDBJ databases">
        <authorList>
            <consortium name="AG Swart"/>
            <person name="Singh M."/>
            <person name="Singh A."/>
            <person name="Seah K."/>
            <person name="Emmerich C."/>
        </authorList>
    </citation>
    <scope>NUCLEOTIDE SEQUENCE</scope>
    <source>
        <strain evidence="1">ATCC30299</strain>
    </source>
</reference>
<accession>A0AAU9K9M3</accession>
<proteinExistence type="predicted"/>
<dbReference type="Proteomes" id="UP001162131">
    <property type="component" value="Unassembled WGS sequence"/>
</dbReference>
<name>A0AAU9K9M3_9CILI</name>
<sequence>MFNGNILISGKWYGNLLLYSIDVNSFSTIPYEFIEGRRKILINASRVYLIECDKNGKMYESEVGSCMNWRPIGKTTKINYIVDWMYCSYNKGGIYFWIEGYHCYKFDLNEKRMIELK</sequence>
<organism evidence="1 2">
    <name type="scientific">Blepharisma stoltei</name>
    <dbReference type="NCBI Taxonomy" id="1481888"/>
    <lineage>
        <taxon>Eukaryota</taxon>
        <taxon>Sar</taxon>
        <taxon>Alveolata</taxon>
        <taxon>Ciliophora</taxon>
        <taxon>Postciliodesmatophora</taxon>
        <taxon>Heterotrichea</taxon>
        <taxon>Heterotrichida</taxon>
        <taxon>Blepharismidae</taxon>
        <taxon>Blepharisma</taxon>
    </lineage>
</organism>
<dbReference type="AlphaFoldDB" id="A0AAU9K9M3"/>
<keyword evidence="2" id="KW-1185">Reference proteome</keyword>
<protein>
    <submittedName>
        <fullName evidence="1">Uncharacterized protein</fullName>
    </submittedName>
</protein>
<evidence type="ECO:0000313" key="2">
    <source>
        <dbReference type="Proteomes" id="UP001162131"/>
    </source>
</evidence>